<evidence type="ECO:0000256" key="3">
    <source>
        <dbReference type="ARBA" id="ARBA00022807"/>
    </source>
</evidence>
<evidence type="ECO:0000256" key="1">
    <source>
        <dbReference type="ARBA" id="ARBA00009005"/>
    </source>
</evidence>
<keyword evidence="3" id="KW-0788">Thiol protease</keyword>
<dbReference type="OrthoDB" id="3223806at2759"/>
<evidence type="ECO:0000259" key="5">
    <source>
        <dbReference type="Pfam" id="PF00656"/>
    </source>
</evidence>
<dbReference type="Proteomes" id="UP000559027">
    <property type="component" value="Unassembled WGS sequence"/>
</dbReference>
<dbReference type="PANTHER" id="PTHR48104:SF30">
    <property type="entry name" value="METACASPASE-1"/>
    <property type="match status" value="1"/>
</dbReference>
<feature type="compositionally biased region" description="Polar residues" evidence="4">
    <location>
        <begin position="1"/>
        <end position="19"/>
    </location>
</feature>
<dbReference type="InterPro" id="IPR050452">
    <property type="entry name" value="Metacaspase"/>
</dbReference>
<proteinExistence type="inferred from homology"/>
<keyword evidence="7" id="KW-1185">Reference proteome</keyword>
<dbReference type="GO" id="GO:0005737">
    <property type="term" value="C:cytoplasm"/>
    <property type="evidence" value="ECO:0007669"/>
    <property type="project" value="TreeGrafter"/>
</dbReference>
<feature type="compositionally biased region" description="Basic residues" evidence="4">
    <location>
        <begin position="98"/>
        <end position="114"/>
    </location>
</feature>
<dbReference type="GO" id="GO:0006915">
    <property type="term" value="P:apoptotic process"/>
    <property type="evidence" value="ECO:0007669"/>
    <property type="project" value="UniProtKB-KW"/>
</dbReference>
<sequence>MMWDPSNSDQNRPGSSRRTPSPAFPSPQYANPTYTPTSYPGHPSYMPMLMPVPNIPTPPVTLQAHFSQYYPQRLSPVPEAIPRSPYQVAPSQVIIIKKSHKRRRDGRHRGHSHSHSSQPIVIPQPIINPNYDSQAYYTIPTTVNYLEPRHQIPHRHSNGSLGHVQSVVPQIRHSHSAIPVSAKNHTSHPGGFLCSNCTGRKKALCIGINYSGQNHALRGCVNDANNVRKWLIKYHGFRSEDIILLTDNTSERRHLPTRQNLIDAMKWLVRSARTHDSLFFHYSGHGGQVEDQDGDEIDGFDEAIFPLDYKKAGVILDDELYEIMVSRLPTGCRLTALFDSCHSGTVLDLPYIYSCQGRLKGEHVAGPWRKRRATQGDVISWSGCKDGETSADTFHDGVAVGAMSNAFISTLKQRPNQSYQELLHSVRQILGPKYNQTPQLGSSHPMDISRRFIV</sequence>
<dbReference type="GO" id="GO:0004197">
    <property type="term" value="F:cysteine-type endopeptidase activity"/>
    <property type="evidence" value="ECO:0007669"/>
    <property type="project" value="InterPro"/>
</dbReference>
<keyword evidence="2" id="KW-0053">Apoptosis</keyword>
<dbReference type="InterPro" id="IPR029030">
    <property type="entry name" value="Caspase-like_dom_sf"/>
</dbReference>
<keyword evidence="3" id="KW-0645">Protease</keyword>
<comment type="similarity">
    <text evidence="1">Belongs to the peptidase C14B family.</text>
</comment>
<dbReference type="PANTHER" id="PTHR48104">
    <property type="entry name" value="METACASPASE-4"/>
    <property type="match status" value="1"/>
</dbReference>
<accession>A0A8H5G7F5</accession>
<feature type="region of interest" description="Disordered" evidence="4">
    <location>
        <begin position="1"/>
        <end position="36"/>
    </location>
</feature>
<keyword evidence="3" id="KW-0378">Hydrolase</keyword>
<dbReference type="Gene3D" id="3.40.50.12660">
    <property type="match status" value="1"/>
</dbReference>
<feature type="region of interest" description="Disordered" evidence="4">
    <location>
        <begin position="98"/>
        <end position="124"/>
    </location>
</feature>
<name>A0A8H5G7F5_9AGAR</name>
<feature type="compositionally biased region" description="Low complexity" evidence="4">
    <location>
        <begin position="115"/>
        <end position="124"/>
    </location>
</feature>
<dbReference type="Pfam" id="PF00656">
    <property type="entry name" value="Peptidase_C14"/>
    <property type="match status" value="1"/>
</dbReference>
<protein>
    <recommendedName>
        <fullName evidence="5">Peptidase C14 caspase domain-containing protein</fullName>
    </recommendedName>
</protein>
<reference evidence="6 7" key="1">
    <citation type="journal article" date="2020" name="ISME J.">
        <title>Uncovering the hidden diversity of litter-decomposition mechanisms in mushroom-forming fungi.</title>
        <authorList>
            <person name="Floudas D."/>
            <person name="Bentzer J."/>
            <person name="Ahren D."/>
            <person name="Johansson T."/>
            <person name="Persson P."/>
            <person name="Tunlid A."/>
        </authorList>
    </citation>
    <scope>NUCLEOTIDE SEQUENCE [LARGE SCALE GENOMIC DNA]</scope>
    <source>
        <strain evidence="6 7">CBS 146.42</strain>
    </source>
</reference>
<dbReference type="AlphaFoldDB" id="A0A8H5G7F5"/>
<feature type="domain" description="Peptidase C14 caspase" evidence="5">
    <location>
        <begin position="200"/>
        <end position="444"/>
    </location>
</feature>
<dbReference type="SUPFAM" id="SSF52129">
    <property type="entry name" value="Caspase-like"/>
    <property type="match status" value="1"/>
</dbReference>
<dbReference type="GO" id="GO:0006508">
    <property type="term" value="P:proteolysis"/>
    <property type="evidence" value="ECO:0007669"/>
    <property type="project" value="InterPro"/>
</dbReference>
<gene>
    <name evidence="6" type="ORF">D9756_003409</name>
</gene>
<dbReference type="EMBL" id="JAACJO010000004">
    <property type="protein sequence ID" value="KAF5359560.1"/>
    <property type="molecule type" value="Genomic_DNA"/>
</dbReference>
<dbReference type="InterPro" id="IPR011600">
    <property type="entry name" value="Pept_C14_caspase"/>
</dbReference>
<evidence type="ECO:0000313" key="7">
    <source>
        <dbReference type="Proteomes" id="UP000559027"/>
    </source>
</evidence>
<organism evidence="6 7">
    <name type="scientific">Leucocoprinus leucothites</name>
    <dbReference type="NCBI Taxonomy" id="201217"/>
    <lineage>
        <taxon>Eukaryota</taxon>
        <taxon>Fungi</taxon>
        <taxon>Dikarya</taxon>
        <taxon>Basidiomycota</taxon>
        <taxon>Agaricomycotina</taxon>
        <taxon>Agaricomycetes</taxon>
        <taxon>Agaricomycetidae</taxon>
        <taxon>Agaricales</taxon>
        <taxon>Agaricineae</taxon>
        <taxon>Agaricaceae</taxon>
        <taxon>Leucocoprinus</taxon>
    </lineage>
</organism>
<evidence type="ECO:0000313" key="6">
    <source>
        <dbReference type="EMBL" id="KAF5359560.1"/>
    </source>
</evidence>
<evidence type="ECO:0000256" key="4">
    <source>
        <dbReference type="SAM" id="MobiDB-lite"/>
    </source>
</evidence>
<evidence type="ECO:0000256" key="2">
    <source>
        <dbReference type="ARBA" id="ARBA00022703"/>
    </source>
</evidence>
<comment type="caution">
    <text evidence="6">The sequence shown here is derived from an EMBL/GenBank/DDBJ whole genome shotgun (WGS) entry which is preliminary data.</text>
</comment>